<proteinExistence type="predicted"/>
<sequence length="85" mass="9431">MMIRVEIAEMGWDLSIRAQSQRALTMNSIWLREEGEGVTGGILEGNRGFAKGPQRMEHMKSYGKAVDPVLGFNLEGGFLCDDAKQ</sequence>
<evidence type="ECO:0000313" key="2">
    <source>
        <dbReference type="Proteomes" id="UP000593579"/>
    </source>
</evidence>
<organism evidence="1 2">
    <name type="scientific">Gossypium gossypioides</name>
    <name type="common">Mexican cotton</name>
    <name type="synonym">Selera gossypioides</name>
    <dbReference type="NCBI Taxonomy" id="34282"/>
    <lineage>
        <taxon>Eukaryota</taxon>
        <taxon>Viridiplantae</taxon>
        <taxon>Streptophyta</taxon>
        <taxon>Embryophyta</taxon>
        <taxon>Tracheophyta</taxon>
        <taxon>Spermatophyta</taxon>
        <taxon>Magnoliopsida</taxon>
        <taxon>eudicotyledons</taxon>
        <taxon>Gunneridae</taxon>
        <taxon>Pentapetalae</taxon>
        <taxon>rosids</taxon>
        <taxon>malvids</taxon>
        <taxon>Malvales</taxon>
        <taxon>Malvaceae</taxon>
        <taxon>Malvoideae</taxon>
        <taxon>Gossypium</taxon>
    </lineage>
</organism>
<keyword evidence="2" id="KW-1185">Reference proteome</keyword>
<protein>
    <submittedName>
        <fullName evidence="1">Uncharacterized protein</fullName>
    </submittedName>
</protein>
<accession>A0A7J9D383</accession>
<dbReference type="OrthoDB" id="986592at2759"/>
<dbReference type="Proteomes" id="UP000593579">
    <property type="component" value="Unassembled WGS sequence"/>
</dbReference>
<comment type="caution">
    <text evidence="1">The sequence shown here is derived from an EMBL/GenBank/DDBJ whole genome shotgun (WGS) entry which is preliminary data.</text>
</comment>
<name>A0A7J9D383_GOSGO</name>
<dbReference type="EMBL" id="JABEZY010266614">
    <property type="protein sequence ID" value="MBA0755004.1"/>
    <property type="molecule type" value="Genomic_DNA"/>
</dbReference>
<evidence type="ECO:0000313" key="1">
    <source>
        <dbReference type="EMBL" id="MBA0755004.1"/>
    </source>
</evidence>
<dbReference type="AlphaFoldDB" id="A0A7J9D383"/>
<feature type="non-terminal residue" evidence="1">
    <location>
        <position position="85"/>
    </location>
</feature>
<gene>
    <name evidence="1" type="ORF">Gogos_021951</name>
</gene>
<reference evidence="1 2" key="1">
    <citation type="journal article" date="2019" name="Genome Biol. Evol.">
        <title>Insights into the evolution of the New World diploid cottons (Gossypium, subgenus Houzingenia) based on genome sequencing.</title>
        <authorList>
            <person name="Grover C.E."/>
            <person name="Arick M.A. 2nd"/>
            <person name="Thrash A."/>
            <person name="Conover J.L."/>
            <person name="Sanders W.S."/>
            <person name="Peterson D.G."/>
            <person name="Frelichowski J.E."/>
            <person name="Scheffler J.A."/>
            <person name="Scheffler B.E."/>
            <person name="Wendel J.F."/>
        </authorList>
    </citation>
    <scope>NUCLEOTIDE SEQUENCE [LARGE SCALE GENOMIC DNA]</scope>
    <source>
        <strain evidence="1">5</strain>
        <tissue evidence="1">Leaf</tissue>
    </source>
</reference>